<evidence type="ECO:0000259" key="14">
    <source>
        <dbReference type="PROSITE" id="PS51103"/>
    </source>
</evidence>
<dbReference type="GO" id="GO:0008982">
    <property type="term" value="F:protein-N(PI)-phosphohistidine-sugar phosphotransferase activity"/>
    <property type="evidence" value="ECO:0007669"/>
    <property type="project" value="InterPro"/>
</dbReference>
<dbReference type="CDD" id="cd00212">
    <property type="entry name" value="PTS_IIB_glc"/>
    <property type="match status" value="1"/>
</dbReference>
<feature type="transmembrane region" description="Helical" evidence="12">
    <location>
        <begin position="364"/>
        <end position="383"/>
    </location>
</feature>
<keyword evidence="17" id="KW-1185">Reference proteome</keyword>
<dbReference type="PROSITE" id="PS01035">
    <property type="entry name" value="PTS_EIIB_TYPE_1_CYS"/>
    <property type="match status" value="1"/>
</dbReference>
<dbReference type="AlphaFoldDB" id="A0AA96F6P6"/>
<protein>
    <submittedName>
        <fullName evidence="15">PTS transporter subunit EIIC</fullName>
    </submittedName>
</protein>
<feature type="transmembrane region" description="Helical" evidence="12">
    <location>
        <begin position="185"/>
        <end position="203"/>
    </location>
</feature>
<dbReference type="GO" id="GO:0005886">
    <property type="term" value="C:plasma membrane"/>
    <property type="evidence" value="ECO:0007669"/>
    <property type="project" value="UniProtKB-SubCell"/>
</dbReference>
<dbReference type="Pfam" id="PF02378">
    <property type="entry name" value="PTS_EIIC"/>
    <property type="match status" value="1"/>
</dbReference>
<feature type="transmembrane region" description="Helical" evidence="12">
    <location>
        <begin position="112"/>
        <end position="133"/>
    </location>
</feature>
<evidence type="ECO:0000256" key="8">
    <source>
        <dbReference type="ARBA" id="ARBA00022777"/>
    </source>
</evidence>
<evidence type="ECO:0000256" key="4">
    <source>
        <dbReference type="ARBA" id="ARBA00022597"/>
    </source>
</evidence>
<evidence type="ECO:0000256" key="12">
    <source>
        <dbReference type="SAM" id="Phobius"/>
    </source>
</evidence>
<proteinExistence type="predicted"/>
<dbReference type="SUPFAM" id="SSF55604">
    <property type="entry name" value="Glucose permease domain IIB"/>
    <property type="match status" value="1"/>
</dbReference>
<keyword evidence="9 12" id="KW-1133">Transmembrane helix</keyword>
<dbReference type="GO" id="GO:0015771">
    <property type="term" value="P:trehalose transport"/>
    <property type="evidence" value="ECO:0007669"/>
    <property type="project" value="TreeGrafter"/>
</dbReference>
<feature type="transmembrane region" description="Helical" evidence="12">
    <location>
        <begin position="330"/>
        <end position="352"/>
    </location>
</feature>
<evidence type="ECO:0000259" key="13">
    <source>
        <dbReference type="PROSITE" id="PS51098"/>
    </source>
</evidence>
<dbReference type="InterPro" id="IPR001996">
    <property type="entry name" value="PTS_IIB_1"/>
</dbReference>
<feature type="transmembrane region" description="Helical" evidence="12">
    <location>
        <begin position="215"/>
        <end position="237"/>
    </location>
</feature>
<evidence type="ECO:0000256" key="3">
    <source>
        <dbReference type="ARBA" id="ARBA00022475"/>
    </source>
</evidence>
<reference evidence="15 17" key="1">
    <citation type="submission" date="2023-09" db="EMBL/GenBank/DDBJ databases">
        <title>Demequina sp. a novel bacteria isolated from Capsicum annuum.</title>
        <authorList>
            <person name="Humaira Z."/>
            <person name="Lee J."/>
            <person name="Cho D."/>
        </authorList>
    </citation>
    <scope>NUCLEOTIDE SEQUENCE [LARGE SCALE GENOMIC DNA]</scope>
    <source>
        <strain evidence="15 17">OYTSA14</strain>
        <strain evidence="16">PMTSA13</strain>
    </source>
</reference>
<evidence type="ECO:0000256" key="6">
    <source>
        <dbReference type="ARBA" id="ARBA00022683"/>
    </source>
</evidence>
<evidence type="ECO:0000313" key="15">
    <source>
        <dbReference type="EMBL" id="WNM23792.1"/>
    </source>
</evidence>
<sequence>MFEEFATEAVAAVGGPQNIRGVTHCATRLRFQLRDTSVVDKERIQALDQAVGLRESGSQLQIVVGMQVPDAYAAVVAIDGVEELADDSAAGADERAKADAPAVKKGSIFDRLLATISAIFTPYIPLLATVGILKGAIDLSVNFGWLSADSSTYTILQSPWNALLYFFPILLAFTAAKQFGGNPYVGALIGASLVEPNLVAITGSGSDVSFFGIPFVAQSFSGTVIPIIFGMWAFGYLERWLKRVMPKITHLLLVPLVSVAVMVPAMLLVFGPIGFSIAKVIALGYEWLVGYPILLGAVFGAFFIYVIMIGAHWVVLPIQLGILASQGYEYSLAAGGMGNYALLGVVLAVALLDKDKPTRQVAGGAAFVNFLSGITEPGLYGIVMKNKRYFGALTLGGLAGGLVCGITGTYITAFAFTGLFGLPAFASSPKAVPYFIAVVVSIAVGFAATALIEKSRRRPVVEGDVVKEAVSA</sequence>
<dbReference type="GO" id="GO:0009401">
    <property type="term" value="P:phosphoenolpyruvate-dependent sugar phosphotransferase system"/>
    <property type="evidence" value="ECO:0007669"/>
    <property type="project" value="UniProtKB-KW"/>
</dbReference>
<feature type="domain" description="PTS EIIC type-1" evidence="14">
    <location>
        <begin position="114"/>
        <end position="472"/>
    </location>
</feature>
<evidence type="ECO:0000256" key="2">
    <source>
        <dbReference type="ARBA" id="ARBA00022448"/>
    </source>
</evidence>
<evidence type="ECO:0000313" key="16">
    <source>
        <dbReference type="EMBL" id="WNM26631.1"/>
    </source>
</evidence>
<dbReference type="PROSITE" id="PS51098">
    <property type="entry name" value="PTS_EIIB_TYPE_1"/>
    <property type="match status" value="1"/>
</dbReference>
<evidence type="ECO:0000256" key="1">
    <source>
        <dbReference type="ARBA" id="ARBA00004651"/>
    </source>
</evidence>
<dbReference type="EMBL" id="CP134879">
    <property type="protein sequence ID" value="WNM23792.1"/>
    <property type="molecule type" value="Genomic_DNA"/>
</dbReference>
<feature type="transmembrane region" description="Helical" evidence="12">
    <location>
        <begin position="293"/>
        <end position="318"/>
    </location>
</feature>
<feature type="active site" description="Phosphocysteine intermediate; for EIIB activity" evidence="11">
    <location>
        <position position="25"/>
    </location>
</feature>
<evidence type="ECO:0000256" key="9">
    <source>
        <dbReference type="ARBA" id="ARBA00022989"/>
    </source>
</evidence>
<dbReference type="InterPro" id="IPR036878">
    <property type="entry name" value="Glu_permease_IIB"/>
</dbReference>
<dbReference type="PANTHER" id="PTHR30175:SF1">
    <property type="entry name" value="PTS SYSTEM ARBUTIN-, CELLOBIOSE-, AND SALICIN-SPECIFIC EIIBC COMPONENT-RELATED"/>
    <property type="match status" value="1"/>
</dbReference>
<dbReference type="InterPro" id="IPR050558">
    <property type="entry name" value="PTS_Sugar-Specific_Components"/>
</dbReference>
<keyword evidence="6" id="KW-0598">Phosphotransferase system</keyword>
<dbReference type="RefSeq" id="WP_313496974.1">
    <property type="nucleotide sequence ID" value="NZ_CP134879.1"/>
</dbReference>
<dbReference type="PROSITE" id="PS51103">
    <property type="entry name" value="PTS_EIIC_TYPE_1"/>
    <property type="match status" value="1"/>
</dbReference>
<organism evidence="15 17">
    <name type="scientific">Demequina capsici</name>
    <dbReference type="NCBI Taxonomy" id="3075620"/>
    <lineage>
        <taxon>Bacteria</taxon>
        <taxon>Bacillati</taxon>
        <taxon>Actinomycetota</taxon>
        <taxon>Actinomycetes</taxon>
        <taxon>Micrococcales</taxon>
        <taxon>Demequinaceae</taxon>
        <taxon>Demequina</taxon>
    </lineage>
</organism>
<feature type="transmembrane region" description="Helical" evidence="12">
    <location>
        <begin position="249"/>
        <end position="273"/>
    </location>
</feature>
<keyword evidence="8" id="KW-0418">Kinase</keyword>
<dbReference type="InterPro" id="IPR013013">
    <property type="entry name" value="PTS_EIIC_1"/>
</dbReference>
<dbReference type="KEGG" id="dcp:RN607_10525"/>
<keyword evidence="3" id="KW-1003">Cell membrane</keyword>
<dbReference type="Proteomes" id="UP001304125">
    <property type="component" value="Chromosome"/>
</dbReference>
<dbReference type="InterPro" id="IPR018113">
    <property type="entry name" value="PTrfase_EIIB_Cys"/>
</dbReference>
<feature type="domain" description="PTS EIIB type-1" evidence="13">
    <location>
        <begin position="3"/>
        <end position="85"/>
    </location>
</feature>
<evidence type="ECO:0000256" key="10">
    <source>
        <dbReference type="ARBA" id="ARBA00023136"/>
    </source>
</evidence>
<keyword evidence="2" id="KW-0813">Transport</keyword>
<gene>
    <name evidence="15" type="ORF">RN606_10525</name>
    <name evidence="16" type="ORF">RN607_10525</name>
</gene>
<feature type="transmembrane region" description="Helical" evidence="12">
    <location>
        <begin position="395"/>
        <end position="420"/>
    </location>
</feature>
<dbReference type="GO" id="GO:0090589">
    <property type="term" value="F:protein-phosphocysteine-trehalose phosphotransferase system transporter activity"/>
    <property type="evidence" value="ECO:0007669"/>
    <property type="project" value="TreeGrafter"/>
</dbReference>
<dbReference type="GO" id="GO:0016301">
    <property type="term" value="F:kinase activity"/>
    <property type="evidence" value="ECO:0007669"/>
    <property type="project" value="UniProtKB-KW"/>
</dbReference>
<evidence type="ECO:0000313" key="17">
    <source>
        <dbReference type="Proteomes" id="UP001304125"/>
    </source>
</evidence>
<name>A0AA96F6P6_9MICO</name>
<accession>A0AA96F9D8</accession>
<feature type="transmembrane region" description="Helical" evidence="12">
    <location>
        <begin position="432"/>
        <end position="452"/>
    </location>
</feature>
<dbReference type="EMBL" id="CP134880">
    <property type="protein sequence ID" value="WNM26631.1"/>
    <property type="molecule type" value="Genomic_DNA"/>
</dbReference>
<keyword evidence="4" id="KW-0762">Sugar transport</keyword>
<accession>A0AA96F6P6</accession>
<dbReference type="PANTHER" id="PTHR30175">
    <property type="entry name" value="PHOSPHOTRANSFERASE SYSTEM TRANSPORT PROTEIN"/>
    <property type="match status" value="1"/>
</dbReference>
<evidence type="ECO:0000256" key="7">
    <source>
        <dbReference type="ARBA" id="ARBA00022692"/>
    </source>
</evidence>
<keyword evidence="5" id="KW-0808">Transferase</keyword>
<comment type="subcellular location">
    <subcellularLocation>
        <location evidence="1">Cell membrane</location>
        <topology evidence="1">Multi-pass membrane protein</topology>
    </subcellularLocation>
</comment>
<dbReference type="InterPro" id="IPR003352">
    <property type="entry name" value="PTS_EIIC"/>
</dbReference>
<evidence type="ECO:0000256" key="11">
    <source>
        <dbReference type="PROSITE-ProRule" id="PRU00421"/>
    </source>
</evidence>
<evidence type="ECO:0000256" key="5">
    <source>
        <dbReference type="ARBA" id="ARBA00022679"/>
    </source>
</evidence>
<keyword evidence="10 12" id="KW-0472">Membrane</keyword>
<feature type="transmembrane region" description="Helical" evidence="12">
    <location>
        <begin position="153"/>
        <end position="173"/>
    </location>
</feature>
<dbReference type="Pfam" id="PF00367">
    <property type="entry name" value="PTS_EIIB"/>
    <property type="match status" value="1"/>
</dbReference>
<keyword evidence="7 12" id="KW-0812">Transmembrane</keyword>
<dbReference type="Proteomes" id="UP001303408">
    <property type="component" value="Chromosome"/>
</dbReference>
<dbReference type="Gene3D" id="3.30.1360.60">
    <property type="entry name" value="Glucose permease domain IIB"/>
    <property type="match status" value="1"/>
</dbReference>